<evidence type="ECO:0000256" key="1">
    <source>
        <dbReference type="SAM" id="MobiDB-lite"/>
    </source>
</evidence>
<dbReference type="RefSeq" id="XP_011675313.1">
    <property type="nucleotide sequence ID" value="XM_011677011.2"/>
</dbReference>
<dbReference type="Proteomes" id="UP000007110">
    <property type="component" value="Unassembled WGS sequence"/>
</dbReference>
<protein>
    <submittedName>
        <fullName evidence="2">Uncharacterized protein</fullName>
    </submittedName>
</protein>
<name>A0A7M7HNI6_STRPU</name>
<proteinExistence type="predicted"/>
<dbReference type="KEGG" id="spu:105443630"/>
<reference evidence="2" key="2">
    <citation type="submission" date="2021-01" db="UniProtKB">
        <authorList>
            <consortium name="EnsemblMetazoa"/>
        </authorList>
    </citation>
    <scope>IDENTIFICATION</scope>
</reference>
<feature type="region of interest" description="Disordered" evidence="1">
    <location>
        <begin position="1"/>
        <end position="123"/>
    </location>
</feature>
<evidence type="ECO:0000313" key="2">
    <source>
        <dbReference type="EnsemblMetazoa" id="XP_011675313"/>
    </source>
</evidence>
<dbReference type="EnsemblMetazoa" id="XM_011677011">
    <property type="protein sequence ID" value="XP_011675313"/>
    <property type="gene ID" value="LOC105443630"/>
</dbReference>
<organism evidence="2 3">
    <name type="scientific">Strongylocentrotus purpuratus</name>
    <name type="common">Purple sea urchin</name>
    <dbReference type="NCBI Taxonomy" id="7668"/>
    <lineage>
        <taxon>Eukaryota</taxon>
        <taxon>Metazoa</taxon>
        <taxon>Echinodermata</taxon>
        <taxon>Eleutherozoa</taxon>
        <taxon>Echinozoa</taxon>
        <taxon>Echinoidea</taxon>
        <taxon>Euechinoidea</taxon>
        <taxon>Echinacea</taxon>
        <taxon>Camarodonta</taxon>
        <taxon>Echinidea</taxon>
        <taxon>Strongylocentrotidae</taxon>
        <taxon>Strongylocentrotus</taxon>
    </lineage>
</organism>
<sequence length="251" mass="27403">MKKMDEHSNSCVAESSREPDMVLYDHQSEGELPTQVQTPLDIKNLGDPPPPRPGINTEETVGATTEGTGPGAQAPDQDIADICIPPSGDPSLQDGSYIEEEDPSPPHSLSSLNDNVTYLPPAGDAGGDIFTQILFRPKNLSSNKDEVRFFDPSLHDKSIEEEGEISLPLSLSSLDEEVTYQPPANNTGDDSGYHEFNAMGMERENIKYDEGEEIFSRPKSLSSNEDGVLSRAPDELYQVRSTSKIDSTVMM</sequence>
<keyword evidence="3" id="KW-1185">Reference proteome</keyword>
<dbReference type="InParanoid" id="A0A7M7HNI6"/>
<feature type="compositionally biased region" description="Low complexity" evidence="1">
    <location>
        <begin position="57"/>
        <end position="74"/>
    </location>
</feature>
<evidence type="ECO:0000313" key="3">
    <source>
        <dbReference type="Proteomes" id="UP000007110"/>
    </source>
</evidence>
<dbReference type="GeneID" id="105443630"/>
<reference evidence="3" key="1">
    <citation type="submission" date="2015-02" db="EMBL/GenBank/DDBJ databases">
        <title>Genome sequencing for Strongylocentrotus purpuratus.</title>
        <authorList>
            <person name="Murali S."/>
            <person name="Liu Y."/>
            <person name="Vee V."/>
            <person name="English A."/>
            <person name="Wang M."/>
            <person name="Skinner E."/>
            <person name="Han Y."/>
            <person name="Muzny D.M."/>
            <person name="Worley K.C."/>
            <person name="Gibbs R.A."/>
        </authorList>
    </citation>
    <scope>NUCLEOTIDE SEQUENCE</scope>
</reference>
<dbReference type="AlphaFoldDB" id="A0A7M7HNI6"/>
<feature type="compositionally biased region" description="Polar residues" evidence="1">
    <location>
        <begin position="107"/>
        <end position="116"/>
    </location>
</feature>
<accession>A0A7M7HNI6</accession>